<feature type="region of interest" description="Disordered" evidence="1">
    <location>
        <begin position="204"/>
        <end position="225"/>
    </location>
</feature>
<evidence type="ECO:0000256" key="1">
    <source>
        <dbReference type="SAM" id="MobiDB-lite"/>
    </source>
</evidence>
<dbReference type="Pfam" id="PF05352">
    <property type="entry name" value="Phage_connector"/>
    <property type="match status" value="1"/>
</dbReference>
<sequence>GNPTQIVISNPALNFNKTLDLKTDGVLICNDDMKMGLYPIFEKGNSLLVENDINLVMWGFNSRTQKLISAPDDKTKDSANQYLKKIVDGELAVIGENPFFDGVKVQASGTAAGADSTPFIAYHQYLKSNLYNEVGISSNFNMKAERLISSELDAAEDSLFPLVYSMMANRIAGVEAINAMYGQSISVDFGSIWALKNKELVDDVTDNNEDNTDVQNPAAVKSRIE</sequence>
<keyword evidence="3" id="KW-1185">Reference proteome</keyword>
<protein>
    <submittedName>
        <fullName evidence="2">Uncharacterized protein</fullName>
    </submittedName>
</protein>
<feature type="non-terminal residue" evidence="2">
    <location>
        <position position="225"/>
    </location>
</feature>
<dbReference type="RefSeq" id="WP_259543445.1">
    <property type="nucleotide sequence ID" value="NZ_JANLCJ010000434.1"/>
</dbReference>
<dbReference type="Proteomes" id="UP001165586">
    <property type="component" value="Unassembled WGS sequence"/>
</dbReference>
<evidence type="ECO:0000313" key="3">
    <source>
        <dbReference type="Proteomes" id="UP001165586"/>
    </source>
</evidence>
<accession>A0ABT2HB94</accession>
<name>A0ABT2HB94_9MICO</name>
<evidence type="ECO:0000313" key="2">
    <source>
        <dbReference type="EMBL" id="MCS5737126.1"/>
    </source>
</evidence>
<feature type="non-terminal residue" evidence="2">
    <location>
        <position position="1"/>
    </location>
</feature>
<reference evidence="2" key="1">
    <citation type="submission" date="2022-08" db="EMBL/GenBank/DDBJ databases">
        <authorList>
            <person name="Deng Y."/>
            <person name="Han X.-F."/>
            <person name="Zhang Y.-Q."/>
        </authorList>
    </citation>
    <scope>NUCLEOTIDE SEQUENCE</scope>
    <source>
        <strain evidence="2">CPCC 203386</strain>
    </source>
</reference>
<dbReference type="EMBL" id="JANLCJ010000434">
    <property type="protein sequence ID" value="MCS5737126.1"/>
    <property type="molecule type" value="Genomic_DNA"/>
</dbReference>
<dbReference type="InterPro" id="IPR008016">
    <property type="entry name" value="Gp10"/>
</dbReference>
<organism evidence="2 3">
    <name type="scientific">Herbiconiux daphne</name>
    <dbReference type="NCBI Taxonomy" id="2970914"/>
    <lineage>
        <taxon>Bacteria</taxon>
        <taxon>Bacillati</taxon>
        <taxon>Actinomycetota</taxon>
        <taxon>Actinomycetes</taxon>
        <taxon>Micrococcales</taxon>
        <taxon>Microbacteriaceae</taxon>
        <taxon>Herbiconiux</taxon>
    </lineage>
</organism>
<dbReference type="SUPFAM" id="SSF56826">
    <property type="entry name" value="Upper collar protein gp10 (connector protein)"/>
    <property type="match status" value="1"/>
</dbReference>
<comment type="caution">
    <text evidence="2">The sequence shown here is derived from an EMBL/GenBank/DDBJ whole genome shotgun (WGS) entry which is preliminary data.</text>
</comment>
<dbReference type="InterPro" id="IPR036199">
    <property type="entry name" value="Gp10_sf"/>
</dbReference>
<proteinExistence type="predicted"/>
<gene>
    <name evidence="2" type="ORF">N1032_25700</name>
</gene>